<protein>
    <recommendedName>
        <fullName evidence="2">histidine kinase</fullName>
        <ecNumber evidence="2">2.7.13.3</ecNumber>
    </recommendedName>
</protein>
<reference evidence="7 8" key="1">
    <citation type="submission" date="2023-03" db="EMBL/GenBank/DDBJ databases">
        <authorList>
            <person name="Pearce D."/>
        </authorList>
    </citation>
    <scope>NUCLEOTIDE SEQUENCE [LARGE SCALE GENOMIC DNA]</scope>
    <source>
        <strain evidence="7">Msz</strain>
    </source>
</reference>
<dbReference type="InterPro" id="IPR036890">
    <property type="entry name" value="HATPase_C_sf"/>
</dbReference>
<dbReference type="Pfam" id="PF00512">
    <property type="entry name" value="HisKA"/>
    <property type="match status" value="1"/>
</dbReference>
<feature type="coiled-coil region" evidence="4">
    <location>
        <begin position="248"/>
        <end position="282"/>
    </location>
</feature>
<keyword evidence="5" id="KW-1133">Transmembrane helix</keyword>
<dbReference type="PANTHER" id="PTHR43547:SF2">
    <property type="entry name" value="HYBRID SIGNAL TRANSDUCTION HISTIDINE KINASE C"/>
    <property type="match status" value="1"/>
</dbReference>
<keyword evidence="7" id="KW-0808">Transferase</keyword>
<dbReference type="InterPro" id="IPR003594">
    <property type="entry name" value="HATPase_dom"/>
</dbReference>
<keyword evidence="8" id="KW-1185">Reference proteome</keyword>
<feature type="transmembrane region" description="Helical" evidence="5">
    <location>
        <begin position="173"/>
        <end position="191"/>
    </location>
</feature>
<name>A0ABN8X2V0_9GAMM</name>
<comment type="catalytic activity">
    <reaction evidence="1">
        <text>ATP + protein L-histidine = ADP + protein N-phospho-L-histidine.</text>
        <dbReference type="EC" id="2.7.13.3"/>
    </reaction>
</comment>
<dbReference type="PROSITE" id="PS50109">
    <property type="entry name" value="HIS_KIN"/>
    <property type="match status" value="1"/>
</dbReference>
<dbReference type="InterPro" id="IPR003661">
    <property type="entry name" value="HisK_dim/P_dom"/>
</dbReference>
<dbReference type="CDD" id="cd00082">
    <property type="entry name" value="HisKA"/>
    <property type="match status" value="1"/>
</dbReference>
<evidence type="ECO:0000313" key="7">
    <source>
        <dbReference type="EMBL" id="CAI8782141.1"/>
    </source>
</evidence>
<dbReference type="InterPro" id="IPR005467">
    <property type="entry name" value="His_kinase_dom"/>
</dbReference>
<accession>A0ABN8X2V0</accession>
<keyword evidence="3" id="KW-0597">Phosphoprotein</keyword>
<dbReference type="Gene3D" id="1.10.287.130">
    <property type="match status" value="1"/>
</dbReference>
<evidence type="ECO:0000256" key="4">
    <source>
        <dbReference type="SAM" id="Coils"/>
    </source>
</evidence>
<dbReference type="Proteomes" id="UP001162030">
    <property type="component" value="Chromosome"/>
</dbReference>
<keyword evidence="7" id="KW-0418">Kinase</keyword>
<dbReference type="RefSeq" id="WP_026608937.1">
    <property type="nucleotide sequence ID" value="NZ_OX458333.1"/>
</dbReference>
<evidence type="ECO:0000313" key="8">
    <source>
        <dbReference type="Proteomes" id="UP001162030"/>
    </source>
</evidence>
<feature type="transmembrane region" description="Helical" evidence="5">
    <location>
        <begin position="34"/>
        <end position="53"/>
    </location>
</feature>
<feature type="transmembrane region" description="Helical" evidence="5">
    <location>
        <begin position="59"/>
        <end position="78"/>
    </location>
</feature>
<dbReference type="SMART" id="SM00387">
    <property type="entry name" value="HATPase_c"/>
    <property type="match status" value="1"/>
</dbReference>
<dbReference type="InterPro" id="IPR004358">
    <property type="entry name" value="Sig_transdc_His_kin-like_C"/>
</dbReference>
<dbReference type="GO" id="GO:0004673">
    <property type="term" value="F:protein histidine kinase activity"/>
    <property type="evidence" value="ECO:0007669"/>
    <property type="project" value="UniProtKB-EC"/>
</dbReference>
<dbReference type="PRINTS" id="PR00344">
    <property type="entry name" value="BCTRLSENSOR"/>
</dbReference>
<feature type="transmembrane region" description="Helical" evidence="5">
    <location>
        <begin position="99"/>
        <end position="118"/>
    </location>
</feature>
<sequence>MRFPSRSGCDGKESNSRHTQEIRAAQIKLLYQQVPSGLIATAINAAIVVLILWQEASRPLLSAWLLAIGASVYARYRLLRAYARANPTSADATPWARSFLLGVAANGVLWGFAGYFLFVEHSYVHQLFLGFVLGGMVAGAMSTLSPFPKAFSLFLLPTLLPYTVRVLSHGGDVHLAMGVMLLLFASLMWMISERLHATVAESLRLRFDNLDLVSDLTSARDRQKAVNEALAVEIAEKQRAQCELQESCEKLEQRVRERTEKLARSEQALREANRRKDEFLALLGHELRNPLAPIRNAVQVMRKLEPKEPKLRWARDIIDRQADHLARLVDDLLDVSRIVQGKISLRPSTLDLATVIDQAVEASRPLIDERDHDLLVTMPERHFLVRGDRVRLAQVVSNLLNNAAKYTDAGGKIWLAVEASETRVSIHVRDNGVGIPKDLLPHIFDLFSQADQSPVRAQGGLGIGLTLVKRLVEMHGGEVEARSAGPGQGSEFSIHLPRVFGQMDEMDAIRSNAG</sequence>
<dbReference type="PANTHER" id="PTHR43547">
    <property type="entry name" value="TWO-COMPONENT HISTIDINE KINASE"/>
    <property type="match status" value="1"/>
</dbReference>
<evidence type="ECO:0000256" key="1">
    <source>
        <dbReference type="ARBA" id="ARBA00000085"/>
    </source>
</evidence>
<dbReference type="Gene3D" id="3.30.565.10">
    <property type="entry name" value="Histidine kinase-like ATPase, C-terminal domain"/>
    <property type="match status" value="1"/>
</dbReference>
<keyword evidence="5" id="KW-0472">Membrane</keyword>
<dbReference type="EMBL" id="OX458333">
    <property type="protein sequence ID" value="CAI8782141.1"/>
    <property type="molecule type" value="Genomic_DNA"/>
</dbReference>
<dbReference type="SMART" id="SM00388">
    <property type="entry name" value="HisKA"/>
    <property type="match status" value="1"/>
</dbReference>
<evidence type="ECO:0000256" key="3">
    <source>
        <dbReference type="ARBA" id="ARBA00022553"/>
    </source>
</evidence>
<evidence type="ECO:0000256" key="2">
    <source>
        <dbReference type="ARBA" id="ARBA00012438"/>
    </source>
</evidence>
<dbReference type="InterPro" id="IPR036097">
    <property type="entry name" value="HisK_dim/P_sf"/>
</dbReference>
<feature type="domain" description="Histidine kinase" evidence="6">
    <location>
        <begin position="282"/>
        <end position="500"/>
    </location>
</feature>
<keyword evidence="5" id="KW-0812">Transmembrane</keyword>
<evidence type="ECO:0000259" key="6">
    <source>
        <dbReference type="PROSITE" id="PS50109"/>
    </source>
</evidence>
<dbReference type="SUPFAM" id="SSF47384">
    <property type="entry name" value="Homodimeric domain of signal transducing histidine kinase"/>
    <property type="match status" value="1"/>
</dbReference>
<dbReference type="EC" id="2.7.13.3" evidence="2"/>
<dbReference type="SUPFAM" id="SSF55874">
    <property type="entry name" value="ATPase domain of HSP90 chaperone/DNA topoisomerase II/histidine kinase"/>
    <property type="match status" value="1"/>
</dbReference>
<organism evidence="7 8">
    <name type="scientific">Methylocaldum szegediense</name>
    <dbReference type="NCBI Taxonomy" id="73780"/>
    <lineage>
        <taxon>Bacteria</taxon>
        <taxon>Pseudomonadati</taxon>
        <taxon>Pseudomonadota</taxon>
        <taxon>Gammaproteobacteria</taxon>
        <taxon>Methylococcales</taxon>
        <taxon>Methylococcaceae</taxon>
        <taxon>Methylocaldum</taxon>
    </lineage>
</organism>
<evidence type="ECO:0000256" key="5">
    <source>
        <dbReference type="SAM" id="Phobius"/>
    </source>
</evidence>
<keyword evidence="4" id="KW-0175">Coiled coil</keyword>
<gene>
    <name evidence="7" type="ORF">MSZNOR_1239</name>
</gene>
<proteinExistence type="predicted"/>
<dbReference type="Pfam" id="PF02518">
    <property type="entry name" value="HATPase_c"/>
    <property type="match status" value="1"/>
</dbReference>